<dbReference type="AlphaFoldDB" id="A0A7W5E1K9"/>
<keyword evidence="2" id="KW-0804">Transcription</keyword>
<protein>
    <submittedName>
        <fullName evidence="2">DNA-directed RNA polymerase specialized sigma24 family protein</fullName>
    </submittedName>
</protein>
<name>A0A7W5E1K9_9BACT</name>
<keyword evidence="2" id="KW-0240">DNA-directed RNA polymerase</keyword>
<reference evidence="2 3" key="1">
    <citation type="submission" date="2020-08" db="EMBL/GenBank/DDBJ databases">
        <title>Genomic Encyclopedia of Type Strains, Phase III (KMG-III): the genomes of soil and plant-associated and newly described type strains.</title>
        <authorList>
            <person name="Whitman W."/>
        </authorList>
    </citation>
    <scope>NUCLEOTIDE SEQUENCE [LARGE SCALE GENOMIC DNA]</scope>
    <source>
        <strain evidence="2 3">CECT 8075</strain>
    </source>
</reference>
<proteinExistence type="predicted"/>
<dbReference type="RefSeq" id="WP_184306380.1">
    <property type="nucleotide sequence ID" value="NZ_JACHXU010000014.1"/>
</dbReference>
<feature type="domain" description="RNA polymerase sigma-70 ECF-like HTH" evidence="1">
    <location>
        <begin position="9"/>
        <end position="191"/>
    </location>
</feature>
<keyword evidence="3" id="KW-1185">Reference proteome</keyword>
<evidence type="ECO:0000313" key="3">
    <source>
        <dbReference type="Proteomes" id="UP000536179"/>
    </source>
</evidence>
<accession>A0A7W5E1K9</accession>
<dbReference type="InterPro" id="IPR053812">
    <property type="entry name" value="HTH_Sigma70_ECF-like"/>
</dbReference>
<evidence type="ECO:0000259" key="1">
    <source>
        <dbReference type="Pfam" id="PF07638"/>
    </source>
</evidence>
<evidence type="ECO:0000313" key="2">
    <source>
        <dbReference type="EMBL" id="MBB3208137.1"/>
    </source>
</evidence>
<dbReference type="EMBL" id="JACHXU010000014">
    <property type="protein sequence ID" value="MBB3208137.1"/>
    <property type="molecule type" value="Genomic_DNA"/>
</dbReference>
<dbReference type="GO" id="GO:0000428">
    <property type="term" value="C:DNA-directed RNA polymerase complex"/>
    <property type="evidence" value="ECO:0007669"/>
    <property type="project" value="UniProtKB-KW"/>
</dbReference>
<dbReference type="Pfam" id="PF07638">
    <property type="entry name" value="Sigma70_ECF"/>
    <property type="match status" value="1"/>
</dbReference>
<gene>
    <name evidence="2" type="ORF">FHS27_003964</name>
</gene>
<dbReference type="Gene3D" id="1.10.1740.10">
    <property type="match status" value="1"/>
</dbReference>
<sequence>MESIHEFGSVTRAMDLLRVGNDDGVTQLWNKYAPRMVRVAFSKFGMRRERNDDAEDVARSAFGHFCLDAADGAFPWVTDRESLWPVLMTITARRAARLSRDELRLKRSALRRDHRELHTLELASSTLPPDEVMLLNEQVTVLLDCLRTPLLRRVAILKMDGFTNEEVAKEVNVAVRSVERKLQLIREIWLSHGQQPETE</sequence>
<dbReference type="Proteomes" id="UP000536179">
    <property type="component" value="Unassembled WGS sequence"/>
</dbReference>
<organism evidence="2 3">
    <name type="scientific">Aporhodopirellula rubra</name>
    <dbReference type="NCBI Taxonomy" id="980271"/>
    <lineage>
        <taxon>Bacteria</taxon>
        <taxon>Pseudomonadati</taxon>
        <taxon>Planctomycetota</taxon>
        <taxon>Planctomycetia</taxon>
        <taxon>Pirellulales</taxon>
        <taxon>Pirellulaceae</taxon>
        <taxon>Aporhodopirellula</taxon>
    </lineage>
</organism>
<comment type="caution">
    <text evidence="2">The sequence shown here is derived from an EMBL/GenBank/DDBJ whole genome shotgun (WGS) entry which is preliminary data.</text>
</comment>